<dbReference type="SUPFAM" id="SSF53756">
    <property type="entry name" value="UDP-Glycosyltransferase/glycogen phosphorylase"/>
    <property type="match status" value="1"/>
</dbReference>
<dbReference type="AlphaFoldDB" id="A0A1G6TD16"/>
<evidence type="ECO:0000259" key="1">
    <source>
        <dbReference type="Pfam" id="PF13439"/>
    </source>
</evidence>
<evidence type="ECO:0000259" key="2">
    <source>
        <dbReference type="Pfam" id="PF13524"/>
    </source>
</evidence>
<dbReference type="GO" id="GO:0016757">
    <property type="term" value="F:glycosyltransferase activity"/>
    <property type="evidence" value="ECO:0007669"/>
    <property type="project" value="UniProtKB-ARBA"/>
</dbReference>
<dbReference type="EMBL" id="FNAK01000001">
    <property type="protein sequence ID" value="SDD26327.1"/>
    <property type="molecule type" value="Genomic_DNA"/>
</dbReference>
<proteinExistence type="predicted"/>
<dbReference type="InterPro" id="IPR028098">
    <property type="entry name" value="Glyco_trans_4-like_N"/>
</dbReference>
<dbReference type="Pfam" id="PF13524">
    <property type="entry name" value="Glyco_trans_1_2"/>
    <property type="match status" value="1"/>
</dbReference>
<feature type="domain" description="Glycosyltransferase subfamily 4-like N-terminal" evidence="1">
    <location>
        <begin position="26"/>
        <end position="164"/>
    </location>
</feature>
<evidence type="ECO:0000313" key="4">
    <source>
        <dbReference type="Proteomes" id="UP000183685"/>
    </source>
</evidence>
<feature type="domain" description="Spore protein YkvP/CgeB glycosyl transferase-like" evidence="2">
    <location>
        <begin position="220"/>
        <end position="359"/>
    </location>
</feature>
<dbReference type="Pfam" id="PF13439">
    <property type="entry name" value="Glyco_transf_4"/>
    <property type="match status" value="1"/>
</dbReference>
<protein>
    <submittedName>
        <fullName evidence="3">Glycosyltransferase involved in cell wall bisynthesis</fullName>
    </submittedName>
</protein>
<keyword evidence="4" id="KW-1185">Reference proteome</keyword>
<dbReference type="Gene3D" id="3.40.50.2000">
    <property type="entry name" value="Glycogen Phosphorylase B"/>
    <property type="match status" value="2"/>
</dbReference>
<gene>
    <name evidence="3" type="ORF">SAMN04488071_0181</name>
</gene>
<dbReference type="PANTHER" id="PTHR12526">
    <property type="entry name" value="GLYCOSYLTRANSFERASE"/>
    <property type="match status" value="1"/>
</dbReference>
<dbReference type="InterPro" id="IPR055259">
    <property type="entry name" value="YkvP/CgeB_Glyco_trans-like"/>
</dbReference>
<dbReference type="Proteomes" id="UP000183685">
    <property type="component" value="Unassembled WGS sequence"/>
</dbReference>
<evidence type="ECO:0000313" key="3">
    <source>
        <dbReference type="EMBL" id="SDD26327.1"/>
    </source>
</evidence>
<keyword evidence="3" id="KW-0808">Transferase</keyword>
<name>A0A1G6TD16_9PROT</name>
<organism evidence="3 4">
    <name type="scientific">Kordiimonas lacus</name>
    <dbReference type="NCBI Taxonomy" id="637679"/>
    <lineage>
        <taxon>Bacteria</taxon>
        <taxon>Pseudomonadati</taxon>
        <taxon>Pseudomonadota</taxon>
        <taxon>Alphaproteobacteria</taxon>
        <taxon>Kordiimonadales</taxon>
        <taxon>Kordiimonadaceae</taxon>
        <taxon>Kordiimonas</taxon>
    </lineage>
</organism>
<reference evidence="3 4" key="1">
    <citation type="submission" date="2016-10" db="EMBL/GenBank/DDBJ databases">
        <authorList>
            <person name="de Groot N.N."/>
        </authorList>
    </citation>
    <scope>NUCLEOTIDE SEQUENCE [LARGE SCALE GENOMIC DNA]</scope>
    <source>
        <strain evidence="3 4">CGMCC 1.9109</strain>
    </source>
</reference>
<dbReference type="STRING" id="637679.GCA_001550055_00708"/>
<sequence length="378" mass="42954">MEETIDLVHLTTVHDVLDTRIFYREALSAHQAGIRTVVVGPSKTPNMESVNGIKIVPLRRPSGRLKRRLLSPLAAFVKVRALKPRIVHFHDPEIIPVALVMKILGYKMVWDVHEFYSEVQTAHMRCGPLRAIKRFLLNLFLEKLPCALFDRSVFPTKALRITVRNNSDSLACVNLLPLQVFPDAGQQPNKEYDLIFMGSMSPFRAGPFMKMIALLSQQRPLFKAALLGVPEATQDWMRKNVPSNEVLQAMTFIPKVPHTEVAGILRSAKIGFNYHPMEKRFQVALPMKVYEYMVCGLPVVCSRFPELAGQLSTEEMVLIDSDDQQDYADAISNLLNDPVRMQRIALAGQAAVRERLNWEASEEPKLISMYRELLDYTK</sequence>
<accession>A0A1G6TD16</accession>